<proteinExistence type="predicted"/>
<sequence length="205" mass="23165">MPQLVILGAVALDDIRTPFGRRKNIAGGSAFYASVAASFFTKPGLVAVVGKDYPREHLRFLESRGIDTVGLEVAAGNTFRWNGFYDFDLNQAHTVKTELNVFADFQPMLPEAYRQAPFLFLGNISPQLQLDVLGQMRKRPRLVMSDTMDYYIKRERKNVLKVVREVDVALMNDGEARMLFKTPNLVRAAREILKLDSRIAIIKKG</sequence>
<dbReference type="AlphaFoldDB" id="A0A7J4JIN3"/>
<reference evidence="2" key="1">
    <citation type="journal article" date="2020" name="bioRxiv">
        <title>A rank-normalized archaeal taxonomy based on genome phylogeny resolves widespread incomplete and uneven classifications.</title>
        <authorList>
            <person name="Rinke C."/>
            <person name="Chuvochina M."/>
            <person name="Mussig A.J."/>
            <person name="Chaumeil P.-A."/>
            <person name="Waite D.W."/>
            <person name="Whitman W.B."/>
            <person name="Parks D.H."/>
            <person name="Hugenholtz P."/>
        </authorList>
    </citation>
    <scope>NUCLEOTIDE SEQUENCE [LARGE SCALE GENOMIC DNA]</scope>
</reference>
<feature type="non-terminal residue" evidence="1">
    <location>
        <position position="205"/>
    </location>
</feature>
<accession>A0A7J4JIN3</accession>
<dbReference type="EMBL" id="DUGH01000002">
    <property type="protein sequence ID" value="HIH15787.1"/>
    <property type="molecule type" value="Genomic_DNA"/>
</dbReference>
<keyword evidence="1" id="KW-0418">Kinase</keyword>
<dbReference type="Proteomes" id="UP000564964">
    <property type="component" value="Unassembled WGS sequence"/>
</dbReference>
<dbReference type="SUPFAM" id="SSF53613">
    <property type="entry name" value="Ribokinase-like"/>
    <property type="match status" value="1"/>
</dbReference>
<evidence type="ECO:0000313" key="1">
    <source>
        <dbReference type="EMBL" id="HIH15787.1"/>
    </source>
</evidence>
<evidence type="ECO:0000313" key="2">
    <source>
        <dbReference type="Proteomes" id="UP000564964"/>
    </source>
</evidence>
<keyword evidence="1" id="KW-0808">Transferase</keyword>
<name>A0A7J4JIN3_9ARCH</name>
<organism evidence="1 2">
    <name type="scientific">Candidatus Iainarchaeum sp</name>
    <dbReference type="NCBI Taxonomy" id="3101447"/>
    <lineage>
        <taxon>Archaea</taxon>
        <taxon>Candidatus Iainarchaeota</taxon>
        <taxon>Candidatus Iainarchaeia</taxon>
        <taxon>Candidatus Iainarchaeales</taxon>
        <taxon>Candidatus Iainarchaeaceae</taxon>
        <taxon>Candidatus Iainarchaeum</taxon>
    </lineage>
</organism>
<dbReference type="InterPro" id="IPR029056">
    <property type="entry name" value="Ribokinase-like"/>
</dbReference>
<dbReference type="GO" id="GO:0016301">
    <property type="term" value="F:kinase activity"/>
    <property type="evidence" value="ECO:0007669"/>
    <property type="project" value="UniProtKB-KW"/>
</dbReference>
<gene>
    <name evidence="1" type="ORF">HA252_00055</name>
</gene>
<protein>
    <submittedName>
        <fullName evidence="1">Sugar kinase</fullName>
    </submittedName>
</protein>
<dbReference type="Gene3D" id="3.40.1190.20">
    <property type="match status" value="1"/>
</dbReference>
<comment type="caution">
    <text evidence="1">The sequence shown here is derived from an EMBL/GenBank/DDBJ whole genome shotgun (WGS) entry which is preliminary data.</text>
</comment>